<keyword evidence="2" id="KW-1185">Reference proteome</keyword>
<dbReference type="Proteomes" id="UP000024404">
    <property type="component" value="Unassembled WGS sequence"/>
</dbReference>
<dbReference type="InterPro" id="IPR008042">
    <property type="entry name" value="Retrotrans_Pao"/>
</dbReference>
<dbReference type="EMBL" id="CMVM020000320">
    <property type="status" value="NOT_ANNOTATED_CDS"/>
    <property type="molecule type" value="Genomic_DNA"/>
</dbReference>
<sequence>MLVQNYDAPEISIPQWVSKENRDLHVFLDASIRGIGVAVRRESNLLSKTLFDLWEIKIGSEEKGNNKSATIPRLELLVVALGTRIIEFLGQENAVENVYLWTDRSRYITKRITEIKGVKGIMFHHVKLADNPADLASRGVLPKVLKDSS</sequence>
<proteinExistence type="predicted"/>
<evidence type="ECO:0000313" key="2">
    <source>
        <dbReference type="Proteomes" id="UP000024404"/>
    </source>
</evidence>
<organism evidence="1 2">
    <name type="scientific">Onchocerca volvulus</name>
    <dbReference type="NCBI Taxonomy" id="6282"/>
    <lineage>
        <taxon>Eukaryota</taxon>
        <taxon>Metazoa</taxon>
        <taxon>Ecdysozoa</taxon>
        <taxon>Nematoda</taxon>
        <taxon>Chromadorea</taxon>
        <taxon>Rhabditida</taxon>
        <taxon>Spirurina</taxon>
        <taxon>Spiruromorpha</taxon>
        <taxon>Filarioidea</taxon>
        <taxon>Onchocercidae</taxon>
        <taxon>Onchocerca</taxon>
    </lineage>
</organism>
<dbReference type="AlphaFoldDB" id="A0A8R1XKM9"/>
<accession>A0A8R1XKM9</accession>
<reference evidence="2" key="1">
    <citation type="submission" date="2013-10" db="EMBL/GenBank/DDBJ databases">
        <title>Genome sequencing of Onchocerca volvulus.</title>
        <authorList>
            <person name="Cotton J."/>
            <person name="Tsai J."/>
            <person name="Stanley E."/>
            <person name="Tracey A."/>
            <person name="Holroyd N."/>
            <person name="Lustigman S."/>
            <person name="Berriman M."/>
        </authorList>
    </citation>
    <scope>NUCLEOTIDE SEQUENCE</scope>
</reference>
<name>A0A8R1XKM9_ONCVO</name>
<evidence type="ECO:0000313" key="1">
    <source>
        <dbReference type="EnsemblMetazoa" id="OVOC10123.1"/>
    </source>
</evidence>
<reference evidence="1" key="2">
    <citation type="submission" date="2022-06" db="UniProtKB">
        <authorList>
            <consortium name="EnsemblMetazoa"/>
        </authorList>
    </citation>
    <scope>IDENTIFICATION</scope>
</reference>
<protein>
    <submittedName>
        <fullName evidence="1">Uncharacterized protein</fullName>
    </submittedName>
</protein>
<dbReference type="EnsemblMetazoa" id="OVOC10123.1">
    <property type="protein sequence ID" value="OVOC10123.1"/>
    <property type="gene ID" value="WBGene00246932"/>
</dbReference>
<dbReference type="Pfam" id="PF05380">
    <property type="entry name" value="Peptidase_A17"/>
    <property type="match status" value="1"/>
</dbReference>